<feature type="domain" description="Phospholipid/glycerol acyltransferase" evidence="5">
    <location>
        <begin position="73"/>
        <end position="187"/>
    </location>
</feature>
<name>A0A7Y0DXS0_9PROT</name>
<dbReference type="GO" id="GO:0003841">
    <property type="term" value="F:1-acylglycerol-3-phosphate O-acyltransferase activity"/>
    <property type="evidence" value="ECO:0007669"/>
    <property type="project" value="TreeGrafter"/>
</dbReference>
<feature type="transmembrane region" description="Helical" evidence="4">
    <location>
        <begin position="7"/>
        <end position="29"/>
    </location>
</feature>
<evidence type="ECO:0000313" key="6">
    <source>
        <dbReference type="EMBL" id="NMM43555.1"/>
    </source>
</evidence>
<protein>
    <submittedName>
        <fullName evidence="6">1-acyl-sn-glycerol-3-phosphate acyltransferase</fullName>
    </submittedName>
</protein>
<dbReference type="InterPro" id="IPR002123">
    <property type="entry name" value="Plipid/glycerol_acylTrfase"/>
</dbReference>
<dbReference type="EMBL" id="JABBNT010000001">
    <property type="protein sequence ID" value="NMM43555.1"/>
    <property type="molecule type" value="Genomic_DNA"/>
</dbReference>
<sequence length="243" mass="26801">MTLLRSLLFGVFFYGGIVVLGTLYLPLLILPRKVGMPFFLFFVDYSMACMRLLTGMTYRVHMADGASLPEGAAIYAAKHQSAWETIAFNRVIPGAVFVLKRELLRVPFFGWYLWKAGHIAVNRSAGASAMRAMVSAGKEVIDRGGNIVIYPQGTRVAPGVDAPYHPGVFALYKALNLPVVPVALDSGRLWRRNGIIKRAGVVTVSILPTIEPGLDRKTFMERLESSIEAEVMRLDRSNDAGPR</sequence>
<evidence type="ECO:0000259" key="5">
    <source>
        <dbReference type="SMART" id="SM00563"/>
    </source>
</evidence>
<keyword evidence="3 6" id="KW-0012">Acyltransferase</keyword>
<organism evidence="6 7">
    <name type="scientific">Pacificispira spongiicola</name>
    <dbReference type="NCBI Taxonomy" id="2729598"/>
    <lineage>
        <taxon>Bacteria</taxon>
        <taxon>Pseudomonadati</taxon>
        <taxon>Pseudomonadota</taxon>
        <taxon>Alphaproteobacteria</taxon>
        <taxon>Rhodospirillales</taxon>
        <taxon>Rhodospirillaceae</taxon>
        <taxon>Pacificispira</taxon>
    </lineage>
</organism>
<keyword evidence="2 6" id="KW-0808">Transferase</keyword>
<comment type="pathway">
    <text evidence="1">Lipid metabolism.</text>
</comment>
<evidence type="ECO:0000256" key="3">
    <source>
        <dbReference type="ARBA" id="ARBA00023315"/>
    </source>
</evidence>
<dbReference type="RefSeq" id="WP_169623824.1">
    <property type="nucleotide sequence ID" value="NZ_JABBNT010000001.1"/>
</dbReference>
<evidence type="ECO:0000256" key="4">
    <source>
        <dbReference type="SAM" id="Phobius"/>
    </source>
</evidence>
<dbReference type="AlphaFoldDB" id="A0A7Y0DXS0"/>
<evidence type="ECO:0000313" key="7">
    <source>
        <dbReference type="Proteomes" id="UP000539372"/>
    </source>
</evidence>
<dbReference type="PANTHER" id="PTHR10434">
    <property type="entry name" value="1-ACYL-SN-GLYCEROL-3-PHOSPHATE ACYLTRANSFERASE"/>
    <property type="match status" value="1"/>
</dbReference>
<evidence type="ECO:0000256" key="2">
    <source>
        <dbReference type="ARBA" id="ARBA00022679"/>
    </source>
</evidence>
<comment type="caution">
    <text evidence="6">The sequence shown here is derived from an EMBL/GenBank/DDBJ whole genome shotgun (WGS) entry which is preliminary data.</text>
</comment>
<dbReference type="GO" id="GO:0006654">
    <property type="term" value="P:phosphatidic acid biosynthetic process"/>
    <property type="evidence" value="ECO:0007669"/>
    <property type="project" value="TreeGrafter"/>
</dbReference>
<evidence type="ECO:0000256" key="1">
    <source>
        <dbReference type="ARBA" id="ARBA00005189"/>
    </source>
</evidence>
<keyword evidence="7" id="KW-1185">Reference proteome</keyword>
<dbReference type="Proteomes" id="UP000539372">
    <property type="component" value="Unassembled WGS sequence"/>
</dbReference>
<dbReference type="Pfam" id="PF01553">
    <property type="entry name" value="Acyltransferase"/>
    <property type="match status" value="1"/>
</dbReference>
<reference evidence="6 7" key="1">
    <citation type="submission" date="2020-04" db="EMBL/GenBank/DDBJ databases">
        <title>Rhodospirillaceae bacterium KN72 isolated from deep sea.</title>
        <authorList>
            <person name="Zhang D.-C."/>
        </authorList>
    </citation>
    <scope>NUCLEOTIDE SEQUENCE [LARGE SCALE GENOMIC DNA]</scope>
    <source>
        <strain evidence="6 7">KN72</strain>
    </source>
</reference>
<keyword evidence="4" id="KW-1133">Transmembrane helix</keyword>
<accession>A0A7Y0DXS0</accession>
<dbReference type="PANTHER" id="PTHR10434:SF40">
    <property type="entry name" value="1-ACYL-SN-GLYCEROL-3-PHOSPHATE ACYLTRANSFERASE"/>
    <property type="match status" value="1"/>
</dbReference>
<dbReference type="SUPFAM" id="SSF69593">
    <property type="entry name" value="Glycerol-3-phosphate (1)-acyltransferase"/>
    <property type="match status" value="1"/>
</dbReference>
<dbReference type="CDD" id="cd07989">
    <property type="entry name" value="LPLAT_AGPAT-like"/>
    <property type="match status" value="1"/>
</dbReference>
<proteinExistence type="predicted"/>
<keyword evidence="4" id="KW-0812">Transmembrane</keyword>
<dbReference type="SMART" id="SM00563">
    <property type="entry name" value="PlsC"/>
    <property type="match status" value="1"/>
</dbReference>
<gene>
    <name evidence="6" type="ORF">HH303_03635</name>
</gene>
<keyword evidence="4" id="KW-0472">Membrane</keyword>